<dbReference type="PANTHER" id="PTHR40630">
    <property type="entry name" value="POSSIBLE DNA-BINDING PROTEIN"/>
    <property type="match status" value="1"/>
</dbReference>
<protein>
    <submittedName>
        <fullName evidence="2">DUF3140 domain-containing protein</fullName>
    </submittedName>
</protein>
<comment type="caution">
    <text evidence="2">The sequence shown here is derived from an EMBL/GenBank/DDBJ whole genome shotgun (WGS) entry which is preliminary data.</text>
</comment>
<dbReference type="Pfam" id="PF11338">
    <property type="entry name" value="DUF3140"/>
    <property type="match status" value="1"/>
</dbReference>
<keyword evidence="3" id="KW-1185">Reference proteome</keyword>
<organism evidence="2 3">
    <name type="scientific">Streptomyces marispadix</name>
    <dbReference type="NCBI Taxonomy" id="2922868"/>
    <lineage>
        <taxon>Bacteria</taxon>
        <taxon>Bacillati</taxon>
        <taxon>Actinomycetota</taxon>
        <taxon>Actinomycetes</taxon>
        <taxon>Kitasatosporales</taxon>
        <taxon>Streptomycetaceae</taxon>
        <taxon>Streptomyces</taxon>
    </lineage>
</organism>
<proteinExistence type="predicted"/>
<name>A0ABS9SRK8_9ACTN</name>
<gene>
    <name evidence="2" type="ORF">MMA15_00265</name>
</gene>
<dbReference type="Proteomes" id="UP001166784">
    <property type="component" value="Unassembled WGS sequence"/>
</dbReference>
<sequence>MSDMKQQQSQREELFADFAHAVNIPAGQLERWLDTERSRNVGRHKGQRESHSHAAGRRILRLLRTPRADFTADDLVHMRKVVHHVERQLRHRPRGDVSNTDWRFALMNWGHDPLR</sequence>
<evidence type="ECO:0000313" key="2">
    <source>
        <dbReference type="EMBL" id="MCH6158902.1"/>
    </source>
</evidence>
<reference evidence="2" key="2">
    <citation type="journal article" date="2023" name="Int. J. Syst. Evol. Microbiol.">
        <title>Streptomyces marispadix sp. nov., isolated from marine beach sediment of the Northern Coast of Portugal.</title>
        <authorList>
            <person name="dos Santos J.D.N."/>
            <person name="Vitorino I.R."/>
            <person name="Kallscheuer N."/>
            <person name="Srivastava A."/>
            <person name="Krautwurst S."/>
            <person name="Marz M."/>
            <person name="Jogler C."/>
            <person name="Lobo Da Cunha A."/>
            <person name="Catita J."/>
            <person name="Goncalves H."/>
            <person name="Gonzalez I."/>
            <person name="Reyes F."/>
            <person name="Lage O.M."/>
        </authorList>
    </citation>
    <scope>NUCLEOTIDE SEQUENCE</scope>
    <source>
        <strain evidence="2">M600PL45_2</strain>
    </source>
</reference>
<dbReference type="PANTHER" id="PTHR40630:SF1">
    <property type="entry name" value="DNA-BINDING PROTEIN"/>
    <property type="match status" value="1"/>
</dbReference>
<accession>A0ABS9SRK8</accession>
<reference evidence="2" key="1">
    <citation type="submission" date="2022-03" db="EMBL/GenBank/DDBJ databases">
        <authorList>
            <person name="Santos J.D.N."/>
            <person name="Kallscheuer N."/>
            <person name="Jogler C."/>
            <person name="Lage O.M."/>
        </authorList>
    </citation>
    <scope>NUCLEOTIDE SEQUENCE</scope>
    <source>
        <strain evidence="2">M600PL45_2</strain>
    </source>
</reference>
<feature type="region of interest" description="Disordered" evidence="1">
    <location>
        <begin position="36"/>
        <end position="56"/>
    </location>
</feature>
<dbReference type="InterPro" id="IPR021487">
    <property type="entry name" value="DUF3140"/>
</dbReference>
<dbReference type="RefSeq" id="WP_241056917.1">
    <property type="nucleotide sequence ID" value="NZ_JAKWJU010000002.1"/>
</dbReference>
<dbReference type="EMBL" id="JAKWJU010000002">
    <property type="protein sequence ID" value="MCH6158902.1"/>
    <property type="molecule type" value="Genomic_DNA"/>
</dbReference>
<evidence type="ECO:0000313" key="3">
    <source>
        <dbReference type="Proteomes" id="UP001166784"/>
    </source>
</evidence>
<evidence type="ECO:0000256" key="1">
    <source>
        <dbReference type="SAM" id="MobiDB-lite"/>
    </source>
</evidence>